<reference evidence="3" key="1">
    <citation type="submission" date="2016-11" db="UniProtKB">
        <authorList>
            <consortium name="WormBaseParasite"/>
        </authorList>
    </citation>
    <scope>IDENTIFICATION</scope>
</reference>
<accession>A0A1I7ZEL1</accession>
<proteinExistence type="predicted"/>
<feature type="compositionally biased region" description="Basic and acidic residues" evidence="1">
    <location>
        <begin position="72"/>
        <end position="86"/>
    </location>
</feature>
<dbReference type="Proteomes" id="UP000095287">
    <property type="component" value="Unplaced"/>
</dbReference>
<protein>
    <submittedName>
        <fullName evidence="3">Uncharacterized protein</fullName>
    </submittedName>
</protein>
<dbReference type="AlphaFoldDB" id="A0A1I7ZEL1"/>
<sequence length="86" mass="9639">MWAKGCAIEKPLDSRLKIGYHYTPTHRRAALFGIRSILLLVVTAKTEEHHQSEASTTTSPRATVEGAKTQKFSRDSDKKELLSGRE</sequence>
<feature type="region of interest" description="Disordered" evidence="1">
    <location>
        <begin position="47"/>
        <end position="86"/>
    </location>
</feature>
<name>A0A1I7ZEL1_9BILA</name>
<keyword evidence="2" id="KW-1185">Reference proteome</keyword>
<evidence type="ECO:0000313" key="2">
    <source>
        <dbReference type="Proteomes" id="UP000095287"/>
    </source>
</evidence>
<dbReference type="WBParaSite" id="L893_g25755.t1">
    <property type="protein sequence ID" value="L893_g25755.t1"/>
    <property type="gene ID" value="L893_g25755"/>
</dbReference>
<organism evidence="2 3">
    <name type="scientific">Steinernema glaseri</name>
    <dbReference type="NCBI Taxonomy" id="37863"/>
    <lineage>
        <taxon>Eukaryota</taxon>
        <taxon>Metazoa</taxon>
        <taxon>Ecdysozoa</taxon>
        <taxon>Nematoda</taxon>
        <taxon>Chromadorea</taxon>
        <taxon>Rhabditida</taxon>
        <taxon>Tylenchina</taxon>
        <taxon>Panagrolaimomorpha</taxon>
        <taxon>Strongyloidoidea</taxon>
        <taxon>Steinernematidae</taxon>
        <taxon>Steinernema</taxon>
    </lineage>
</organism>
<evidence type="ECO:0000313" key="3">
    <source>
        <dbReference type="WBParaSite" id="L893_g25755.t1"/>
    </source>
</evidence>
<evidence type="ECO:0000256" key="1">
    <source>
        <dbReference type="SAM" id="MobiDB-lite"/>
    </source>
</evidence>